<keyword evidence="4" id="KW-1185">Reference proteome</keyword>
<dbReference type="Pfam" id="PF01266">
    <property type="entry name" value="DAO"/>
    <property type="match status" value="1"/>
</dbReference>
<keyword evidence="1" id="KW-1133">Transmembrane helix</keyword>
<dbReference type="AlphaFoldDB" id="A0A084U4C4"/>
<evidence type="ECO:0000259" key="2">
    <source>
        <dbReference type="Pfam" id="PF01266"/>
    </source>
</evidence>
<dbReference type="InterPro" id="IPR006076">
    <property type="entry name" value="FAD-dep_OxRdtase"/>
</dbReference>
<sequence length="386" mass="42773">MDKKIYDVVIIGGGIIGSIIAYELSQYNLKIKLLEKNPVFADETSRGNSGAIHGGFDPEPHKIEAKLNVLGNKLWREHIFEKIKFPRAKIDSLILAFSDEEMKHVKMLYDRGLQNGVLASDMKILNREEVLKKEPNINPNVYGALLCTSSWAIDTVKASLAFLAVAKNNGVELAKNSEVTSINYGVDNIFDIEINNNDHIYSKNIINAAGHYADKVAELAGYGDFKQTTRRGEYRILDRSLKGIVNSICFMVPTIHGKGVIVSPMLDGHILVGPTAEDGVSKEDTRLVTREKYNYIGDIGKKIIPSLDMSKTIMTLAGSRPIDIETNDFVIRYANKNKNFINAAGMQSPAIAAAPAIAIEISKLLNNNGTLLIKKPDFKEEYELFD</sequence>
<dbReference type="PANTHER" id="PTHR42720:SF1">
    <property type="entry name" value="GLYCEROL 3-PHOSPHATE OXIDASE"/>
    <property type="match status" value="1"/>
</dbReference>
<dbReference type="Proteomes" id="UP000028523">
    <property type="component" value="Unassembled WGS sequence"/>
</dbReference>
<evidence type="ECO:0000313" key="3">
    <source>
        <dbReference type="EMBL" id="KFB07810.1"/>
    </source>
</evidence>
<proteinExistence type="predicted"/>
<dbReference type="NCBIfam" id="NF033460">
    <property type="entry name" value="glycerol3P_ox_II"/>
    <property type="match status" value="1"/>
</dbReference>
<keyword evidence="1" id="KW-0472">Membrane</keyword>
<gene>
    <name evidence="3" type="primary">glpO</name>
    <name evidence="3" type="ORF">P271_672</name>
</gene>
<dbReference type="InterPro" id="IPR052745">
    <property type="entry name" value="G3P_Oxidase/Oxidoreductase"/>
</dbReference>
<feature type="transmembrane region" description="Helical" evidence="1">
    <location>
        <begin position="6"/>
        <end position="24"/>
    </location>
</feature>
<reference evidence="3 4" key="1">
    <citation type="journal article" date="2014" name="PLoS ONE">
        <title>Reduction of Hydrogen Peroxide Accumulation and Toxicity by a Catalase from Mycoplasma iowae.</title>
        <authorList>
            <person name="Pritchard R.E."/>
            <person name="Prassinos A.J."/>
            <person name="Osborne J.D."/>
            <person name="Raviv Z."/>
            <person name="Balish M.F."/>
        </authorList>
    </citation>
    <scope>NUCLEOTIDE SEQUENCE [LARGE SCALE GENOMIC DNA]</scope>
    <source>
        <strain evidence="3 4">DK-CPA</strain>
    </source>
</reference>
<dbReference type="RefSeq" id="WP_036451496.1">
    <property type="nucleotide sequence ID" value="NZ_AWQU01000061.1"/>
</dbReference>
<evidence type="ECO:0000313" key="4">
    <source>
        <dbReference type="Proteomes" id="UP000028523"/>
    </source>
</evidence>
<name>A0A084U4C4_MALIO</name>
<dbReference type="Gene3D" id="3.50.50.60">
    <property type="entry name" value="FAD/NAD(P)-binding domain"/>
    <property type="match status" value="1"/>
</dbReference>
<dbReference type="EMBL" id="AWQU01000061">
    <property type="protein sequence ID" value="KFB07810.1"/>
    <property type="molecule type" value="Genomic_DNA"/>
</dbReference>
<evidence type="ECO:0000256" key="1">
    <source>
        <dbReference type="SAM" id="Phobius"/>
    </source>
</evidence>
<dbReference type="SUPFAM" id="SSF51905">
    <property type="entry name" value="FAD/NAD(P)-binding domain"/>
    <property type="match status" value="1"/>
</dbReference>
<comment type="caution">
    <text evidence="3">The sequence shown here is derived from an EMBL/GenBank/DDBJ whole genome shotgun (WGS) entry which is preliminary data.</text>
</comment>
<keyword evidence="1" id="KW-0812">Transmembrane</keyword>
<accession>A0A084U4C4</accession>
<dbReference type="Gene3D" id="3.30.9.10">
    <property type="entry name" value="D-Amino Acid Oxidase, subunit A, domain 2"/>
    <property type="match status" value="1"/>
</dbReference>
<dbReference type="InterPro" id="IPR036188">
    <property type="entry name" value="FAD/NAD-bd_sf"/>
</dbReference>
<organism evidence="3 4">
    <name type="scientific">Malacoplasma iowae DK-CPA</name>
    <dbReference type="NCBI Taxonomy" id="1394179"/>
    <lineage>
        <taxon>Bacteria</taxon>
        <taxon>Bacillati</taxon>
        <taxon>Mycoplasmatota</taxon>
        <taxon>Mycoplasmoidales</taxon>
        <taxon>Mycoplasmoidaceae</taxon>
        <taxon>Malacoplasma</taxon>
    </lineage>
</organism>
<protein>
    <submittedName>
        <fullName evidence="3">Glycerol-3-phosphate dehydrogenase</fullName>
    </submittedName>
</protein>
<feature type="domain" description="FAD dependent oxidoreductase" evidence="2">
    <location>
        <begin position="7"/>
        <end position="362"/>
    </location>
</feature>
<dbReference type="PANTHER" id="PTHR42720">
    <property type="entry name" value="GLYCEROL-3-PHOSPHATE DEHYDROGENASE"/>
    <property type="match status" value="1"/>
</dbReference>